<evidence type="ECO:0000256" key="2">
    <source>
        <dbReference type="ARBA" id="ARBA00009765"/>
    </source>
</evidence>
<dbReference type="Gene3D" id="1.20.58.340">
    <property type="entry name" value="Magnesium transport protein CorA, transmembrane region"/>
    <property type="match status" value="2"/>
</dbReference>
<dbReference type="PANTHER" id="PTHR47891:SF1">
    <property type="entry name" value="CORA-MAGNESIUM AND COBALT TRANSPORTER"/>
    <property type="match status" value="1"/>
</dbReference>
<dbReference type="InterPro" id="IPR002523">
    <property type="entry name" value="MgTranspt_CorA/ZnTranspt_ZntB"/>
</dbReference>
<dbReference type="Gene3D" id="3.30.460.20">
    <property type="entry name" value="CorA soluble domain-like"/>
    <property type="match status" value="1"/>
</dbReference>
<proteinExistence type="inferred from homology"/>
<dbReference type="CDD" id="cd12827">
    <property type="entry name" value="EcCorA_ZntB-like_u2"/>
    <property type="match status" value="1"/>
</dbReference>
<gene>
    <name evidence="7" type="ORF">FC50_GL001138</name>
</gene>
<evidence type="ECO:0000256" key="6">
    <source>
        <dbReference type="SAM" id="Phobius"/>
    </source>
</evidence>
<dbReference type="Pfam" id="PF01544">
    <property type="entry name" value="CorA"/>
    <property type="match status" value="1"/>
</dbReference>
<dbReference type="SUPFAM" id="SSF144083">
    <property type="entry name" value="Magnesium transport protein CorA, transmembrane region"/>
    <property type="match status" value="1"/>
</dbReference>
<keyword evidence="8" id="KW-1185">Reference proteome</keyword>
<comment type="similarity">
    <text evidence="2">Belongs to the CorA metal ion transporter (MIT) (TC 1.A.35) family.</text>
</comment>
<protein>
    <submittedName>
        <fullName evidence="7">Metal ion transporter, MIT family</fullName>
    </submittedName>
</protein>
<dbReference type="InterPro" id="IPR045863">
    <property type="entry name" value="CorA_TM1_TM2"/>
</dbReference>
<reference evidence="7 8" key="1">
    <citation type="journal article" date="2015" name="Genome Announc.">
        <title>Expanding the biotechnology potential of lactobacilli through comparative genomics of 213 strains and associated genera.</title>
        <authorList>
            <person name="Sun Z."/>
            <person name="Harris H.M."/>
            <person name="McCann A."/>
            <person name="Guo C."/>
            <person name="Argimon S."/>
            <person name="Zhang W."/>
            <person name="Yang X."/>
            <person name="Jeffery I.B."/>
            <person name="Cooney J.C."/>
            <person name="Kagawa T.F."/>
            <person name="Liu W."/>
            <person name="Song Y."/>
            <person name="Salvetti E."/>
            <person name="Wrobel A."/>
            <person name="Rasinkangas P."/>
            <person name="Parkhill J."/>
            <person name="Rea M.C."/>
            <person name="O'Sullivan O."/>
            <person name="Ritari J."/>
            <person name="Douillard F.P."/>
            <person name="Paul Ross R."/>
            <person name="Yang R."/>
            <person name="Briner A.E."/>
            <person name="Felis G.E."/>
            <person name="de Vos W.M."/>
            <person name="Barrangou R."/>
            <person name="Klaenhammer T.R."/>
            <person name="Caufield P.W."/>
            <person name="Cui Y."/>
            <person name="Zhang H."/>
            <person name="O'Toole P.W."/>
        </authorList>
    </citation>
    <scope>NUCLEOTIDE SEQUENCE [LARGE SCALE GENOMIC DNA]</scope>
    <source>
        <strain evidence="7 8">DSM 15945</strain>
    </source>
</reference>
<accession>A0A0R1TX33</accession>
<dbReference type="STRING" id="1423783.FC50_GL001138"/>
<dbReference type="PANTHER" id="PTHR47891">
    <property type="entry name" value="TRANSPORTER-RELATED"/>
    <property type="match status" value="1"/>
</dbReference>
<keyword evidence="4 6" id="KW-1133">Transmembrane helix</keyword>
<evidence type="ECO:0000313" key="7">
    <source>
        <dbReference type="EMBL" id="KRL85750.1"/>
    </source>
</evidence>
<keyword evidence="5 6" id="KW-0472">Membrane</keyword>
<evidence type="ECO:0000256" key="3">
    <source>
        <dbReference type="ARBA" id="ARBA00022692"/>
    </source>
</evidence>
<dbReference type="OrthoDB" id="9803416at2"/>
<sequence>MLQSRTLGPHNAAQTATCQWVHVDAATVDDVQPLVTKYHLPAPWVAAALNPHADPRLEGLDGKDGVQGLILLRVPYTTQNPNNHQVFETAPLAVIMRDDLVVTISGQPLSILPDIERLGAAHDNVPAFAAGIVQTVCHEFTDAAEDVDADTRAMESRVTNSSHNDLLLEIMALSKSLVFLGAALNHSHTVVHKLLNTTSIFAHDGIGAILLHRANIELGQALTLNDSTEKILDQYNATISAIVANNLNLIMKVLTSVSIILAIPPIISGIWGQNTWLPWSNHDYGFWVVVGLALALSLIVAWWLRRKEYF</sequence>
<evidence type="ECO:0000256" key="4">
    <source>
        <dbReference type="ARBA" id="ARBA00022989"/>
    </source>
</evidence>
<dbReference type="RefSeq" id="WP_056956686.1">
    <property type="nucleotide sequence ID" value="NZ_AZFJ01000049.1"/>
</dbReference>
<evidence type="ECO:0000256" key="5">
    <source>
        <dbReference type="ARBA" id="ARBA00023136"/>
    </source>
</evidence>
<dbReference type="PATRIC" id="fig|1423783.4.peg.1178"/>
<comment type="subcellular location">
    <subcellularLocation>
        <location evidence="1">Membrane</location>
        <topology evidence="1">Multi-pass membrane protein</topology>
    </subcellularLocation>
</comment>
<comment type="caution">
    <text evidence="7">The sequence shown here is derived from an EMBL/GenBank/DDBJ whole genome shotgun (WGS) entry which is preliminary data.</text>
</comment>
<feature type="transmembrane region" description="Helical" evidence="6">
    <location>
        <begin position="249"/>
        <end position="272"/>
    </location>
</feature>
<dbReference type="SUPFAM" id="SSF143865">
    <property type="entry name" value="CorA soluble domain-like"/>
    <property type="match status" value="1"/>
</dbReference>
<keyword evidence="3 6" id="KW-0812">Transmembrane</keyword>
<evidence type="ECO:0000313" key="8">
    <source>
        <dbReference type="Proteomes" id="UP000051922"/>
    </source>
</evidence>
<dbReference type="GO" id="GO:0016020">
    <property type="term" value="C:membrane"/>
    <property type="evidence" value="ECO:0007669"/>
    <property type="project" value="UniProtKB-SubCell"/>
</dbReference>
<organism evidence="7 8">
    <name type="scientific">Lacticaseibacillus pantheris DSM 15945 = JCM 12539 = NBRC 106106</name>
    <dbReference type="NCBI Taxonomy" id="1423783"/>
    <lineage>
        <taxon>Bacteria</taxon>
        <taxon>Bacillati</taxon>
        <taxon>Bacillota</taxon>
        <taxon>Bacilli</taxon>
        <taxon>Lactobacillales</taxon>
        <taxon>Lactobacillaceae</taxon>
        <taxon>Lacticaseibacillus</taxon>
    </lineage>
</organism>
<dbReference type="GO" id="GO:0046873">
    <property type="term" value="F:metal ion transmembrane transporter activity"/>
    <property type="evidence" value="ECO:0007669"/>
    <property type="project" value="InterPro"/>
</dbReference>
<dbReference type="EMBL" id="AZFJ01000049">
    <property type="protein sequence ID" value="KRL85750.1"/>
    <property type="molecule type" value="Genomic_DNA"/>
</dbReference>
<dbReference type="InterPro" id="IPR045861">
    <property type="entry name" value="CorA_cytoplasmic_dom"/>
</dbReference>
<evidence type="ECO:0000256" key="1">
    <source>
        <dbReference type="ARBA" id="ARBA00004141"/>
    </source>
</evidence>
<name>A0A0R1TX33_9LACO</name>
<dbReference type="AlphaFoldDB" id="A0A0R1TX33"/>
<dbReference type="InterPro" id="IPR047199">
    <property type="entry name" value="CorA-like"/>
</dbReference>
<dbReference type="Proteomes" id="UP000051922">
    <property type="component" value="Unassembled WGS sequence"/>
</dbReference>
<feature type="transmembrane region" description="Helical" evidence="6">
    <location>
        <begin position="284"/>
        <end position="304"/>
    </location>
</feature>